<name>A0A8K0SUZ3_9HYPO</name>
<protein>
    <submittedName>
        <fullName evidence="1">Uncharacterized protein</fullName>
    </submittedName>
</protein>
<gene>
    <name evidence="1" type="ORF">B0I35DRAFT_425765</name>
</gene>
<keyword evidence="2" id="KW-1185">Reference proteome</keyword>
<comment type="caution">
    <text evidence="1">The sequence shown here is derived from an EMBL/GenBank/DDBJ whole genome shotgun (WGS) entry which is preliminary data.</text>
</comment>
<accession>A0A8K0SUZ3</accession>
<dbReference type="OrthoDB" id="2790530at2759"/>
<organism evidence="1 2">
    <name type="scientific">Stachybotrys elegans</name>
    <dbReference type="NCBI Taxonomy" id="80388"/>
    <lineage>
        <taxon>Eukaryota</taxon>
        <taxon>Fungi</taxon>
        <taxon>Dikarya</taxon>
        <taxon>Ascomycota</taxon>
        <taxon>Pezizomycotina</taxon>
        <taxon>Sordariomycetes</taxon>
        <taxon>Hypocreomycetidae</taxon>
        <taxon>Hypocreales</taxon>
        <taxon>Stachybotryaceae</taxon>
        <taxon>Stachybotrys</taxon>
    </lineage>
</organism>
<evidence type="ECO:0000313" key="2">
    <source>
        <dbReference type="Proteomes" id="UP000813444"/>
    </source>
</evidence>
<dbReference type="Proteomes" id="UP000813444">
    <property type="component" value="Unassembled WGS sequence"/>
</dbReference>
<sequence>MDPSYVQFNPTNMYAKDPQQRVIIATLVAQSAPNGAAGAVVVNGWHTSRSDRRYHCTVDYYDFNGGFLTRRHIV</sequence>
<proteinExistence type="predicted"/>
<reference evidence="1" key="1">
    <citation type="journal article" date="2021" name="Nat. Commun.">
        <title>Genetic determinants of endophytism in the Arabidopsis root mycobiome.</title>
        <authorList>
            <person name="Mesny F."/>
            <person name="Miyauchi S."/>
            <person name="Thiergart T."/>
            <person name="Pickel B."/>
            <person name="Atanasova L."/>
            <person name="Karlsson M."/>
            <person name="Huettel B."/>
            <person name="Barry K.W."/>
            <person name="Haridas S."/>
            <person name="Chen C."/>
            <person name="Bauer D."/>
            <person name="Andreopoulos W."/>
            <person name="Pangilinan J."/>
            <person name="LaButti K."/>
            <person name="Riley R."/>
            <person name="Lipzen A."/>
            <person name="Clum A."/>
            <person name="Drula E."/>
            <person name="Henrissat B."/>
            <person name="Kohler A."/>
            <person name="Grigoriev I.V."/>
            <person name="Martin F.M."/>
            <person name="Hacquard S."/>
        </authorList>
    </citation>
    <scope>NUCLEOTIDE SEQUENCE</scope>
    <source>
        <strain evidence="1">MPI-CAGE-CH-0235</strain>
    </source>
</reference>
<dbReference type="EMBL" id="JAGPNK010000004">
    <property type="protein sequence ID" value="KAH7322405.1"/>
    <property type="molecule type" value="Genomic_DNA"/>
</dbReference>
<dbReference type="AlphaFoldDB" id="A0A8K0SUZ3"/>
<evidence type="ECO:0000313" key="1">
    <source>
        <dbReference type="EMBL" id="KAH7322405.1"/>
    </source>
</evidence>